<evidence type="ECO:0000256" key="6">
    <source>
        <dbReference type="SAM" id="Phobius"/>
    </source>
</evidence>
<keyword evidence="9" id="KW-1185">Reference proteome</keyword>
<gene>
    <name evidence="8" type="ORF">SAMN05444955_10710</name>
</gene>
<protein>
    <submittedName>
        <fullName evidence="8">MFS transporter, DHA2 family, metal-tetracycline-proton antiporter</fullName>
    </submittedName>
</protein>
<feature type="transmembrane region" description="Helical" evidence="6">
    <location>
        <begin position="266"/>
        <end position="288"/>
    </location>
</feature>
<evidence type="ECO:0000313" key="9">
    <source>
        <dbReference type="Proteomes" id="UP000199695"/>
    </source>
</evidence>
<feature type="transmembrane region" description="Helical" evidence="6">
    <location>
        <begin position="228"/>
        <end position="245"/>
    </location>
</feature>
<evidence type="ECO:0000259" key="7">
    <source>
        <dbReference type="PROSITE" id="PS50850"/>
    </source>
</evidence>
<evidence type="ECO:0000313" key="8">
    <source>
        <dbReference type="EMBL" id="SEN19204.1"/>
    </source>
</evidence>
<accession>A0A1H8EJ93</accession>
<feature type="transmembrane region" description="Helical" evidence="6">
    <location>
        <begin position="84"/>
        <end position="106"/>
    </location>
</feature>
<dbReference type="InterPro" id="IPR011701">
    <property type="entry name" value="MFS"/>
</dbReference>
<feature type="transmembrane region" description="Helical" evidence="6">
    <location>
        <begin position="21"/>
        <end position="39"/>
    </location>
</feature>
<dbReference type="STRING" id="1173111.SAMN05444955_10710"/>
<proteinExistence type="predicted"/>
<evidence type="ECO:0000256" key="3">
    <source>
        <dbReference type="ARBA" id="ARBA00022692"/>
    </source>
</evidence>
<evidence type="ECO:0000256" key="2">
    <source>
        <dbReference type="ARBA" id="ARBA00022448"/>
    </source>
</evidence>
<dbReference type="InterPro" id="IPR020846">
    <property type="entry name" value="MFS_dom"/>
</dbReference>
<dbReference type="EMBL" id="FOCQ01000007">
    <property type="protein sequence ID" value="SEN19204.1"/>
    <property type="molecule type" value="Genomic_DNA"/>
</dbReference>
<feature type="transmembrane region" description="Helical" evidence="6">
    <location>
        <begin position="143"/>
        <end position="165"/>
    </location>
</feature>
<feature type="domain" description="Major facilitator superfamily (MFS) profile" evidence="7">
    <location>
        <begin position="18"/>
        <end position="459"/>
    </location>
</feature>
<dbReference type="SUPFAM" id="SSF103473">
    <property type="entry name" value="MFS general substrate transporter"/>
    <property type="match status" value="1"/>
</dbReference>
<dbReference type="OrthoDB" id="2403626at2"/>
<dbReference type="PANTHER" id="PTHR42718:SF9">
    <property type="entry name" value="MAJOR FACILITATOR SUPERFAMILY MULTIDRUG TRANSPORTER MFSC"/>
    <property type="match status" value="1"/>
</dbReference>
<dbReference type="InterPro" id="IPR036259">
    <property type="entry name" value="MFS_trans_sf"/>
</dbReference>
<dbReference type="Gene3D" id="1.20.1720.10">
    <property type="entry name" value="Multidrug resistance protein D"/>
    <property type="match status" value="1"/>
</dbReference>
<evidence type="ECO:0000256" key="5">
    <source>
        <dbReference type="ARBA" id="ARBA00023136"/>
    </source>
</evidence>
<feature type="transmembrane region" description="Helical" evidence="6">
    <location>
        <begin position="390"/>
        <end position="412"/>
    </location>
</feature>
<dbReference type="PRINTS" id="PR01036">
    <property type="entry name" value="TCRTETB"/>
</dbReference>
<keyword evidence="5 6" id="KW-0472">Membrane</keyword>
<comment type="subcellular location">
    <subcellularLocation>
        <location evidence="1">Cell membrane</location>
        <topology evidence="1">Multi-pass membrane protein</topology>
    </subcellularLocation>
</comment>
<sequence>MNQESAPQERQEFDLRKFSWLIVYVIFFGVLNETVFNVSTPKIAEQFQLQPSEVSWVVTSFIITFGLGQVIFGKLADIYDLRRLIVIGILIYVSSSLLGMVLQAWYPFVILSRAIQGAGASALPALTMVIVARYFTPQQRGKLFGLFTSTASFAVGVGPVIGGFVSAYMHWSFLFLIPVFTLASLPAFLKLLPKEEPKEGTAKVDLLGAALLGAAISFLVIFCTNPEWPYLLISLVATVWFILHIRRTEQPFVDPELFRAPLYRTGVLIGFLLFGAVMGIVFVVPIMINTLHGLSTDEIGLVMFPGAFSAVIFGTVAGNLTAKKGSHPVFYTGIALVGASLLILAVLTDKWIWLTSAVLVLMYIGFSFVQTSMAETITQTLPASRIGVGMGFYGLAAFIAGAVGTAAVASLLDIGIFDFRFLPFVGRAEAHPFSNLLLVFAGITAVCGLMYLRTLGRKRQTEPVPAP</sequence>
<keyword evidence="2" id="KW-0813">Transport</keyword>
<dbReference type="GO" id="GO:0005886">
    <property type="term" value="C:plasma membrane"/>
    <property type="evidence" value="ECO:0007669"/>
    <property type="project" value="UniProtKB-SubCell"/>
</dbReference>
<dbReference type="Gene3D" id="1.20.1250.20">
    <property type="entry name" value="MFS general substrate transporter like domains"/>
    <property type="match status" value="1"/>
</dbReference>
<dbReference type="PANTHER" id="PTHR42718">
    <property type="entry name" value="MAJOR FACILITATOR SUPERFAMILY MULTIDRUG TRANSPORTER MFSC"/>
    <property type="match status" value="1"/>
</dbReference>
<dbReference type="AlphaFoldDB" id="A0A1H8EJ93"/>
<evidence type="ECO:0000256" key="1">
    <source>
        <dbReference type="ARBA" id="ARBA00004651"/>
    </source>
</evidence>
<evidence type="ECO:0000256" key="4">
    <source>
        <dbReference type="ARBA" id="ARBA00022989"/>
    </source>
</evidence>
<feature type="transmembrane region" description="Helical" evidence="6">
    <location>
        <begin position="118"/>
        <end position="136"/>
    </location>
</feature>
<feature type="transmembrane region" description="Helical" evidence="6">
    <location>
        <begin position="54"/>
        <end position="72"/>
    </location>
</feature>
<dbReference type="Proteomes" id="UP000199695">
    <property type="component" value="Unassembled WGS sequence"/>
</dbReference>
<feature type="transmembrane region" description="Helical" evidence="6">
    <location>
        <begin position="329"/>
        <end position="345"/>
    </location>
</feature>
<reference evidence="8 9" key="1">
    <citation type="submission" date="2016-10" db="EMBL/GenBank/DDBJ databases">
        <authorList>
            <person name="de Groot N.N."/>
        </authorList>
    </citation>
    <scope>NUCLEOTIDE SEQUENCE [LARGE SCALE GENOMIC DNA]</scope>
    <source>
        <strain evidence="8 9">DSM 46701</strain>
    </source>
</reference>
<dbReference type="CDD" id="cd17321">
    <property type="entry name" value="MFS_MMR_MDR_like"/>
    <property type="match status" value="1"/>
</dbReference>
<feature type="transmembrane region" description="Helical" evidence="6">
    <location>
        <begin position="204"/>
        <end position="222"/>
    </location>
</feature>
<feature type="transmembrane region" description="Helical" evidence="6">
    <location>
        <begin position="351"/>
        <end position="369"/>
    </location>
</feature>
<name>A0A1H8EJ93_9BACL</name>
<organism evidence="8 9">
    <name type="scientific">Lihuaxuella thermophila</name>
    <dbReference type="NCBI Taxonomy" id="1173111"/>
    <lineage>
        <taxon>Bacteria</taxon>
        <taxon>Bacillati</taxon>
        <taxon>Bacillota</taxon>
        <taxon>Bacilli</taxon>
        <taxon>Bacillales</taxon>
        <taxon>Thermoactinomycetaceae</taxon>
        <taxon>Lihuaxuella</taxon>
    </lineage>
</organism>
<dbReference type="PROSITE" id="PS50850">
    <property type="entry name" value="MFS"/>
    <property type="match status" value="1"/>
</dbReference>
<dbReference type="RefSeq" id="WP_089967658.1">
    <property type="nucleotide sequence ID" value="NZ_FOCQ01000007.1"/>
</dbReference>
<feature type="transmembrane region" description="Helical" evidence="6">
    <location>
        <begin position="171"/>
        <end position="192"/>
    </location>
</feature>
<dbReference type="GO" id="GO:0022857">
    <property type="term" value="F:transmembrane transporter activity"/>
    <property type="evidence" value="ECO:0007669"/>
    <property type="project" value="InterPro"/>
</dbReference>
<feature type="transmembrane region" description="Helical" evidence="6">
    <location>
        <begin position="432"/>
        <end position="452"/>
    </location>
</feature>
<keyword evidence="4 6" id="KW-1133">Transmembrane helix</keyword>
<dbReference type="Pfam" id="PF07690">
    <property type="entry name" value="MFS_1"/>
    <property type="match status" value="1"/>
</dbReference>
<keyword evidence="3 6" id="KW-0812">Transmembrane</keyword>
<feature type="transmembrane region" description="Helical" evidence="6">
    <location>
        <begin position="300"/>
        <end position="322"/>
    </location>
</feature>